<dbReference type="GO" id="GO:0005737">
    <property type="term" value="C:cytoplasm"/>
    <property type="evidence" value="ECO:0007669"/>
    <property type="project" value="UniProtKB-SubCell"/>
</dbReference>
<dbReference type="InterPro" id="IPR041389">
    <property type="entry name" value="Importin_rep_6"/>
</dbReference>
<protein>
    <submittedName>
        <fullName evidence="9">Importin 5</fullName>
    </submittedName>
</protein>
<evidence type="ECO:0000256" key="5">
    <source>
        <dbReference type="ARBA" id="ARBA00022737"/>
    </source>
</evidence>
<dbReference type="Proteomes" id="UP000694392">
    <property type="component" value="Unplaced"/>
</dbReference>
<dbReference type="InterPro" id="IPR057672">
    <property type="entry name" value="TPR_IPO4/5"/>
</dbReference>
<dbReference type="Pfam" id="PF18829">
    <property type="entry name" value="Importin_rep_6"/>
    <property type="match status" value="1"/>
</dbReference>
<organism evidence="9 10">
    <name type="scientific">Sphenodon punctatus</name>
    <name type="common">Tuatara</name>
    <name type="synonym">Hatteria punctata</name>
    <dbReference type="NCBI Taxonomy" id="8508"/>
    <lineage>
        <taxon>Eukaryota</taxon>
        <taxon>Metazoa</taxon>
        <taxon>Chordata</taxon>
        <taxon>Craniata</taxon>
        <taxon>Vertebrata</taxon>
        <taxon>Euteleostomi</taxon>
        <taxon>Lepidosauria</taxon>
        <taxon>Sphenodontia</taxon>
        <taxon>Sphenodontidae</taxon>
        <taxon>Sphenodon</taxon>
    </lineage>
</organism>
<proteinExistence type="predicted"/>
<dbReference type="InterPro" id="IPR016024">
    <property type="entry name" value="ARM-type_fold"/>
</dbReference>
<dbReference type="Ensembl" id="ENSSPUT00000006603.1">
    <property type="protein sequence ID" value="ENSSPUP00000006200.1"/>
    <property type="gene ID" value="ENSSPUG00000003786.1"/>
</dbReference>
<evidence type="ECO:0000256" key="2">
    <source>
        <dbReference type="ARBA" id="ARBA00004496"/>
    </source>
</evidence>
<reference evidence="9" key="1">
    <citation type="submission" date="2025-08" db="UniProtKB">
        <authorList>
            <consortium name="Ensembl"/>
        </authorList>
    </citation>
    <scope>IDENTIFICATION</scope>
</reference>
<keyword evidence="4" id="KW-0963">Cytoplasm</keyword>
<keyword evidence="10" id="KW-1185">Reference proteome</keyword>
<evidence type="ECO:0000256" key="3">
    <source>
        <dbReference type="ARBA" id="ARBA00022448"/>
    </source>
</evidence>
<dbReference type="GeneTree" id="ENSGT00940000155502"/>
<dbReference type="Gene3D" id="1.25.10.10">
    <property type="entry name" value="Leucine-rich Repeat Variant"/>
    <property type="match status" value="2"/>
</dbReference>
<dbReference type="PANTHER" id="PTHR10527">
    <property type="entry name" value="IMPORTIN BETA"/>
    <property type="match status" value="1"/>
</dbReference>
<sequence>MAAAAQEQHQFYLLLGNLLNPDNAVRKQAEETYENIPGQSKVTFLLQAVRNAAAAEEVRQMAAVLLRRLLSASFEEVYPTLSPDVQTAIKSELLLIIQMETQSSMRKKICDIVAELARNLIDEDGNNQWPEGLKFLFDSVSSQTVGLHFAPGFQKKFHEKVIAALLQAMEDQGNQRVQAHAAAALINFTEDCPKSLLIPYLDNLVKHLHSTMVIKLQELIQKGTKLVLEQVVTSIASVADTAEEKFVPYYDLFIPSLKHIVENAVQKELRLLRGKTIECISLIGLAVGKEKFMQDASDVMQLLLKTQTDFSELEDDDPQISYMISAWARMCKILGKEFQQYLPVVMGPLMKTASIKPEVALLDTQDMENMSDDDAWEFVNLGDQQSFGIKTAGLEEKATACQMLVCYAKELKEGFVDYTEQVVKLMVPLLKFYFHDDILLSMPLLLECARVRGPEYLTQMWHFMCDALIKAIGTEPDSDVLSEIMHSFAKCIEVMGDGCLNNEHFEELGGILKAKLEEHFKNQELRQVKRQDEDYDEQVEESLQDEDDSDVYILTKVSDILHSVFSSYKGKVLPWFEQLLPLIVNLICPHRPWPDRQWGLCIFDDVVEHCSPSSFKYAEYFLRPMLQSICDNSAEVRQAAAYGVGVMAQFGGDSYRPFCTEALPLLVRVIQSADAKTKENVNATENCISAVGKIMKFKPDSVNVEEVLPHWLSWLPLHEDKEEAVHTFNYLCDLIESNNPIVLGPNNTNLPRIFNIIAEGEIHEAIKHEDPCTKRLANVLRQVQTSGGLWTECISQLSADQQAAVQELLRIA</sequence>
<dbReference type="InterPro" id="IPR040122">
    <property type="entry name" value="Importin_beta"/>
</dbReference>
<dbReference type="InterPro" id="IPR000357">
    <property type="entry name" value="HEAT"/>
</dbReference>
<dbReference type="Pfam" id="PF02985">
    <property type="entry name" value="HEAT"/>
    <property type="match status" value="1"/>
</dbReference>
<dbReference type="GO" id="GO:0005634">
    <property type="term" value="C:nucleus"/>
    <property type="evidence" value="ECO:0007669"/>
    <property type="project" value="UniProtKB-SubCell"/>
</dbReference>
<dbReference type="Pfam" id="PF25780">
    <property type="entry name" value="TPR_IPO5"/>
    <property type="match status" value="1"/>
</dbReference>
<accession>A0A8D0GHE6</accession>
<name>A0A8D0GHE6_SPHPU</name>
<gene>
    <name evidence="9" type="primary">IPO5</name>
</gene>
<evidence type="ECO:0000256" key="7">
    <source>
        <dbReference type="ARBA" id="ARBA00023242"/>
    </source>
</evidence>
<dbReference type="InterPro" id="IPR011989">
    <property type="entry name" value="ARM-like"/>
</dbReference>
<keyword evidence="6" id="KW-0653">Protein transport</keyword>
<reference evidence="9" key="2">
    <citation type="submission" date="2025-09" db="UniProtKB">
        <authorList>
            <consortium name="Ensembl"/>
        </authorList>
    </citation>
    <scope>IDENTIFICATION</scope>
</reference>
<keyword evidence="7" id="KW-0539">Nucleus</keyword>
<comment type="subcellular location">
    <subcellularLocation>
        <location evidence="2">Cytoplasm</location>
    </subcellularLocation>
    <subcellularLocation>
        <location evidence="1">Nucleus</location>
    </subcellularLocation>
</comment>
<dbReference type="AlphaFoldDB" id="A0A8D0GHE6"/>
<evidence type="ECO:0000259" key="8">
    <source>
        <dbReference type="Pfam" id="PF25780"/>
    </source>
</evidence>
<keyword evidence="3" id="KW-0813">Transport</keyword>
<evidence type="ECO:0000256" key="4">
    <source>
        <dbReference type="ARBA" id="ARBA00022490"/>
    </source>
</evidence>
<evidence type="ECO:0000313" key="9">
    <source>
        <dbReference type="Ensembl" id="ENSSPUP00000006200.1"/>
    </source>
</evidence>
<feature type="domain" description="IPO4/5-like TPR repeats" evidence="8">
    <location>
        <begin position="102"/>
        <end position="231"/>
    </location>
</feature>
<evidence type="ECO:0000256" key="6">
    <source>
        <dbReference type="ARBA" id="ARBA00022927"/>
    </source>
</evidence>
<evidence type="ECO:0000313" key="10">
    <source>
        <dbReference type="Proteomes" id="UP000694392"/>
    </source>
</evidence>
<dbReference type="SUPFAM" id="SSF48371">
    <property type="entry name" value="ARM repeat"/>
    <property type="match status" value="1"/>
</dbReference>
<evidence type="ECO:0000256" key="1">
    <source>
        <dbReference type="ARBA" id="ARBA00004123"/>
    </source>
</evidence>
<dbReference type="GO" id="GO:0006606">
    <property type="term" value="P:protein import into nucleus"/>
    <property type="evidence" value="ECO:0007669"/>
    <property type="project" value="InterPro"/>
</dbReference>
<keyword evidence="5" id="KW-0677">Repeat</keyword>
<dbReference type="FunFam" id="1.25.10.10:FF:001142">
    <property type="entry name" value="Uncharacterized protein"/>
    <property type="match status" value="1"/>
</dbReference>